<sequence>METNTLDSIKLQQISEETNFNALLNSYCREFTNWTRYAGIPKYDAPLADYLVTATDRLHIRFDFSNIGYEVYAPLKFYADSGRHIFNFPVIARNIETDAIASIDIYRFMELAVQFSAAEFPDAAADVVKERLSNSVENLQKFLSFFQQNGKPVNFAKMNFIAAEQSLFLGHNAHPLPKGRSGFNSDEELFKYSPETKGSFQLSYFLIAPANITEKNAEGFDITDLFRIELSESANAETIALLDQYPDHKVVPMHPWEAGYLLNQSAVQAMQAEKLLFYLGQFGEAYTPTSSVRTVYNVASDWMLKFSLHVKITNSQRVNLVRELHRGYDVSKLLKTTLGKAAKAEFPEIEFITDPAFITVNYQGQNIDGFNISIRHNPFKGEEAEKNVTLLAALCQDGLLGQKPRLVHVIEEASINKNKSLAHTAVNWFKQYLHLCVAPIVGLYNHYGMAFEFHQQNVMVELDKDFYPAKLYFRDNQGYFFSDSKAEALQKAYPEIAAESGSIVPNEYIIPKLTYYLLINNILGVVNALASNGLADEKTLIDLVYLEFKQFENSDTTGLVDYIINRRSWEVKGNLLTNLCNIDEASAPIDNPAIYREFPNPLSKYLFAENLIKPQTKEVLYSRYFPKEDVTINIRPFDIDRDLEMVHDWFNQEHAKPIWKMDGPIKGLELFYRTLLPNDASHSFIGEINGEPTFTIEPYWPMRDGVGACYEALTTDYGAHLLIAPTDKDKKYSFETGQALMDFIFEQKEVGKCIGEAAVESRAMHIFVTRLGFKLEKVIQMPYKKANLTFCYRDWYWEKFPEAKAYAQAKLAPFETEEA</sequence>
<keyword evidence="5" id="KW-1185">Reference proteome</keyword>
<dbReference type="Proteomes" id="UP000031246">
    <property type="component" value="Unassembled WGS sequence"/>
</dbReference>
<dbReference type="GO" id="GO:0016881">
    <property type="term" value="F:acid-amino acid ligase activity"/>
    <property type="evidence" value="ECO:0007669"/>
    <property type="project" value="UniProtKB-ARBA"/>
</dbReference>
<dbReference type="InterPro" id="IPR022770">
    <property type="entry name" value="IucA/IucC-like_C"/>
</dbReference>
<dbReference type="Pfam" id="PF04183">
    <property type="entry name" value="IucA_IucC"/>
    <property type="match status" value="1"/>
</dbReference>
<dbReference type="EMBL" id="JSYN01000015">
    <property type="protein sequence ID" value="KIA93455.1"/>
    <property type="molecule type" value="Genomic_DNA"/>
</dbReference>
<dbReference type="InterPro" id="IPR037455">
    <property type="entry name" value="LucA/IucC-like"/>
</dbReference>
<dbReference type="RefSeq" id="WP_039476900.1">
    <property type="nucleotide sequence ID" value="NZ_JSYN01000015.1"/>
</dbReference>
<gene>
    <name evidence="4" type="ORF">OC25_13615</name>
</gene>
<evidence type="ECO:0000259" key="3">
    <source>
        <dbReference type="SMART" id="SM01006"/>
    </source>
</evidence>
<dbReference type="AlphaFoldDB" id="A0A0C1DHN7"/>
<evidence type="ECO:0000256" key="1">
    <source>
        <dbReference type="ARBA" id="ARBA00004924"/>
    </source>
</evidence>
<name>A0A0C1DHN7_9SPHI</name>
<protein>
    <submittedName>
        <fullName evidence="4">IucA/IucC family protein</fullName>
    </submittedName>
</protein>
<dbReference type="SMART" id="SM01006">
    <property type="entry name" value="AlcB"/>
    <property type="match status" value="1"/>
</dbReference>
<organism evidence="4 5">
    <name type="scientific">Pedobacter kyungheensis</name>
    <dbReference type="NCBI Taxonomy" id="1069985"/>
    <lineage>
        <taxon>Bacteria</taxon>
        <taxon>Pseudomonadati</taxon>
        <taxon>Bacteroidota</taxon>
        <taxon>Sphingobacteriia</taxon>
        <taxon>Sphingobacteriales</taxon>
        <taxon>Sphingobacteriaceae</taxon>
        <taxon>Pedobacter</taxon>
    </lineage>
</organism>
<dbReference type="Pfam" id="PF13523">
    <property type="entry name" value="Acetyltransf_8"/>
    <property type="match status" value="1"/>
</dbReference>
<evidence type="ECO:0000256" key="2">
    <source>
        <dbReference type="ARBA" id="ARBA00007832"/>
    </source>
</evidence>
<dbReference type="Pfam" id="PF06276">
    <property type="entry name" value="FhuF"/>
    <property type="match status" value="1"/>
</dbReference>
<dbReference type="GO" id="GO:0016746">
    <property type="term" value="F:acyltransferase activity"/>
    <property type="evidence" value="ECO:0007669"/>
    <property type="project" value="InterPro"/>
</dbReference>
<dbReference type="InterPro" id="IPR016181">
    <property type="entry name" value="Acyl_CoA_acyltransferase"/>
</dbReference>
<dbReference type="PANTHER" id="PTHR34384:SF5">
    <property type="entry name" value="L-2,3-DIAMINOPROPANOATE--CITRATE LIGASE"/>
    <property type="match status" value="1"/>
</dbReference>
<feature type="domain" description="Acyltransferase MbtK/IucB-like conserved" evidence="3">
    <location>
        <begin position="635"/>
        <end position="684"/>
    </location>
</feature>
<dbReference type="Gene3D" id="3.40.630.30">
    <property type="match status" value="1"/>
</dbReference>
<dbReference type="PANTHER" id="PTHR34384">
    <property type="entry name" value="L-2,3-DIAMINOPROPANOATE--CITRATE LIGASE"/>
    <property type="match status" value="1"/>
</dbReference>
<comment type="similarity">
    <text evidence="2">Belongs to the IucA/IucC family.</text>
</comment>
<dbReference type="Gene3D" id="6.10.250.3370">
    <property type="match status" value="1"/>
</dbReference>
<dbReference type="SUPFAM" id="SSF55729">
    <property type="entry name" value="Acyl-CoA N-acyltransferases (Nat)"/>
    <property type="match status" value="1"/>
</dbReference>
<comment type="pathway">
    <text evidence="1">Siderophore biosynthesis.</text>
</comment>
<proteinExistence type="inferred from homology"/>
<evidence type="ECO:0000313" key="5">
    <source>
        <dbReference type="Proteomes" id="UP000031246"/>
    </source>
</evidence>
<dbReference type="InterPro" id="IPR019432">
    <property type="entry name" value="Acyltransferase_MbtK/IucB-like"/>
</dbReference>
<accession>A0A0C1DHN7</accession>
<reference evidence="4 5" key="1">
    <citation type="submission" date="2014-10" db="EMBL/GenBank/DDBJ databases">
        <title>Pedobacter Kyungheensis.</title>
        <authorList>
            <person name="Anderson B.M."/>
            <person name="Newman J.D."/>
        </authorList>
    </citation>
    <scope>NUCLEOTIDE SEQUENCE [LARGE SCALE GENOMIC DNA]</scope>
    <source>
        <strain evidence="4 5">KACC 16221</strain>
    </source>
</reference>
<dbReference type="Gene3D" id="1.10.510.40">
    <property type="match status" value="1"/>
</dbReference>
<comment type="caution">
    <text evidence="4">The sequence shown here is derived from an EMBL/GenBank/DDBJ whole genome shotgun (WGS) entry which is preliminary data.</text>
</comment>
<dbReference type="OrthoDB" id="2989563at2"/>
<evidence type="ECO:0000313" key="4">
    <source>
        <dbReference type="EMBL" id="KIA93455.1"/>
    </source>
</evidence>
<dbReference type="InterPro" id="IPR007310">
    <property type="entry name" value="Aerobactin_biosyn_IucA/IucC_N"/>
</dbReference>
<dbReference type="GO" id="GO:0019290">
    <property type="term" value="P:siderophore biosynthetic process"/>
    <property type="evidence" value="ECO:0007669"/>
    <property type="project" value="InterPro"/>
</dbReference>